<dbReference type="SMART" id="SM00382">
    <property type="entry name" value="AAA"/>
    <property type="match status" value="1"/>
</dbReference>
<dbReference type="InterPro" id="IPR027417">
    <property type="entry name" value="P-loop_NTPase"/>
</dbReference>
<evidence type="ECO:0000313" key="15">
    <source>
        <dbReference type="Proteomes" id="UP000263517"/>
    </source>
</evidence>
<evidence type="ECO:0000256" key="2">
    <source>
        <dbReference type="ARBA" id="ARBA00022515"/>
    </source>
</evidence>
<keyword evidence="6 12" id="KW-0347">Helicase</keyword>
<keyword evidence="8 12" id="KW-0238">DNA-binding</keyword>
<dbReference type="Proteomes" id="UP000263517">
    <property type="component" value="Unassembled WGS sequence"/>
</dbReference>
<keyword evidence="4 12" id="KW-0547">Nucleotide-binding</keyword>
<evidence type="ECO:0000256" key="1">
    <source>
        <dbReference type="ARBA" id="ARBA00008428"/>
    </source>
</evidence>
<dbReference type="InterPro" id="IPR007694">
    <property type="entry name" value="DNA_helicase_DnaB-like_C"/>
</dbReference>
<dbReference type="GO" id="GO:0006269">
    <property type="term" value="P:DNA replication, synthesis of primer"/>
    <property type="evidence" value="ECO:0007669"/>
    <property type="project" value="UniProtKB-UniRule"/>
</dbReference>
<protein>
    <recommendedName>
        <fullName evidence="11 12">Replicative DNA helicase</fullName>
        <ecNumber evidence="11 12">5.6.2.3</ecNumber>
    </recommendedName>
</protein>
<dbReference type="EC" id="5.6.2.3" evidence="11 12"/>
<dbReference type="InterPro" id="IPR016136">
    <property type="entry name" value="DNA_helicase_N/primase_C"/>
</dbReference>
<dbReference type="GO" id="GO:0005524">
    <property type="term" value="F:ATP binding"/>
    <property type="evidence" value="ECO:0007669"/>
    <property type="project" value="UniProtKB-UniRule"/>
</dbReference>
<comment type="similarity">
    <text evidence="1 12">Belongs to the helicase family. DnaB subfamily.</text>
</comment>
<evidence type="ECO:0000256" key="11">
    <source>
        <dbReference type="NCBIfam" id="TIGR00665"/>
    </source>
</evidence>
<evidence type="ECO:0000256" key="9">
    <source>
        <dbReference type="ARBA" id="ARBA00023235"/>
    </source>
</evidence>
<sequence>MIHLEAESAVLGSVLLRNGALGLATKLLHPSDFEMASNGLLFEAMIQMTDKGIAIDMLTLSAHLESANLLTRIGGRARIVELAEVVPSAANIEHYAATVRNHAIRRRLAEAGSNISSLASQSDPALAVEEAQRMLLTVAKRAAPSKKVKLSDAMALAYSHVEAVHEKGSKITGISTGFQSLDHYLAGFHSRELVILAGRPGMGKTALATAFALRAARQKQGVLFFSLEMDARQLGMRVLGLESRVSLQDMRTATCQHHHWAAMAKSTGQAETLNMHIVDQSDLTISQLRTIAREHATTNEIGMVIVDYLQLVTAKAERREREVAIISAGLKALAKELDVVVVALSQLNRSLESRPNKRPHLGDLRESGGLEQDADVVLFVYRDEYYNADTMKPGTAEVIVAKQRQGPTGTAEIGFIKERTQFTDIRTHSIGRAG</sequence>
<dbReference type="GO" id="GO:0043139">
    <property type="term" value="F:5'-3' DNA helicase activity"/>
    <property type="evidence" value="ECO:0007669"/>
    <property type="project" value="UniProtKB-EC"/>
</dbReference>
<evidence type="ECO:0000256" key="8">
    <source>
        <dbReference type="ARBA" id="ARBA00023125"/>
    </source>
</evidence>
<reference evidence="14 15" key="1">
    <citation type="journal article" date="2018" name="Nat. Biotechnol.">
        <title>A standardized bacterial taxonomy based on genome phylogeny substantially revises the tree of life.</title>
        <authorList>
            <person name="Parks D.H."/>
            <person name="Chuvochina M."/>
            <person name="Waite D.W."/>
            <person name="Rinke C."/>
            <person name="Skarshewski A."/>
            <person name="Chaumeil P.A."/>
            <person name="Hugenholtz P."/>
        </authorList>
    </citation>
    <scope>NUCLEOTIDE SEQUENCE [LARGE SCALE GENOMIC DNA]</scope>
    <source>
        <strain evidence="14">UBA11978</strain>
    </source>
</reference>
<dbReference type="GO" id="GO:0016887">
    <property type="term" value="F:ATP hydrolysis activity"/>
    <property type="evidence" value="ECO:0007669"/>
    <property type="project" value="RHEA"/>
</dbReference>
<evidence type="ECO:0000256" key="4">
    <source>
        <dbReference type="ARBA" id="ARBA00022741"/>
    </source>
</evidence>
<dbReference type="NCBIfam" id="TIGR00665">
    <property type="entry name" value="DnaB"/>
    <property type="match status" value="1"/>
</dbReference>
<dbReference type="SUPFAM" id="SSF52540">
    <property type="entry name" value="P-loop containing nucleoside triphosphate hydrolases"/>
    <property type="match status" value="1"/>
</dbReference>
<dbReference type="SUPFAM" id="SSF48024">
    <property type="entry name" value="N-terminal domain of DnaB helicase"/>
    <property type="match status" value="1"/>
</dbReference>
<organism evidence="14 15">
    <name type="scientific">Alteromonas australica</name>
    <dbReference type="NCBI Taxonomy" id="589873"/>
    <lineage>
        <taxon>Bacteria</taxon>
        <taxon>Pseudomonadati</taxon>
        <taxon>Pseudomonadota</taxon>
        <taxon>Gammaproteobacteria</taxon>
        <taxon>Alteromonadales</taxon>
        <taxon>Alteromonadaceae</taxon>
        <taxon>Alteromonas/Salinimonas group</taxon>
        <taxon>Alteromonas</taxon>
    </lineage>
</organism>
<evidence type="ECO:0000256" key="7">
    <source>
        <dbReference type="ARBA" id="ARBA00022840"/>
    </source>
</evidence>
<evidence type="ECO:0000313" key="14">
    <source>
        <dbReference type="EMBL" id="HAW77450.1"/>
    </source>
</evidence>
<dbReference type="Gene3D" id="1.10.860.10">
    <property type="entry name" value="DNAb Helicase, Chain A"/>
    <property type="match status" value="1"/>
</dbReference>
<dbReference type="Gene3D" id="3.40.50.300">
    <property type="entry name" value="P-loop containing nucleotide triphosphate hydrolases"/>
    <property type="match status" value="1"/>
</dbReference>
<comment type="catalytic activity">
    <reaction evidence="10 12">
        <text>ATP + H2O = ADP + phosphate + H(+)</text>
        <dbReference type="Rhea" id="RHEA:13065"/>
        <dbReference type="ChEBI" id="CHEBI:15377"/>
        <dbReference type="ChEBI" id="CHEBI:15378"/>
        <dbReference type="ChEBI" id="CHEBI:30616"/>
        <dbReference type="ChEBI" id="CHEBI:43474"/>
        <dbReference type="ChEBI" id="CHEBI:456216"/>
        <dbReference type="EC" id="5.6.2.3"/>
    </reaction>
</comment>
<feature type="domain" description="SF4 helicase" evidence="13">
    <location>
        <begin position="167"/>
        <end position="429"/>
    </location>
</feature>
<dbReference type="InterPro" id="IPR036185">
    <property type="entry name" value="DNA_heli_DnaB-like_N_sf"/>
</dbReference>
<evidence type="ECO:0000256" key="5">
    <source>
        <dbReference type="ARBA" id="ARBA00022801"/>
    </source>
</evidence>
<accession>A0A350P833</accession>
<proteinExistence type="inferred from homology"/>
<keyword evidence="5 12" id="KW-0378">Hydrolase</keyword>
<dbReference type="Pfam" id="PF00772">
    <property type="entry name" value="DnaB"/>
    <property type="match status" value="1"/>
</dbReference>
<dbReference type="GO" id="GO:0005829">
    <property type="term" value="C:cytosol"/>
    <property type="evidence" value="ECO:0007669"/>
    <property type="project" value="TreeGrafter"/>
</dbReference>
<dbReference type="CDD" id="cd00984">
    <property type="entry name" value="DnaB_C"/>
    <property type="match status" value="1"/>
</dbReference>
<dbReference type="PROSITE" id="PS51199">
    <property type="entry name" value="SF4_HELICASE"/>
    <property type="match status" value="1"/>
</dbReference>
<evidence type="ECO:0000256" key="10">
    <source>
        <dbReference type="ARBA" id="ARBA00048954"/>
    </source>
</evidence>
<name>A0A350P833_9ALTE</name>
<dbReference type="InterPro" id="IPR007693">
    <property type="entry name" value="DNA_helicase_DnaB-like_N"/>
</dbReference>
<dbReference type="Pfam" id="PF03796">
    <property type="entry name" value="DnaB_C"/>
    <property type="match status" value="1"/>
</dbReference>
<evidence type="ECO:0000256" key="6">
    <source>
        <dbReference type="ARBA" id="ARBA00022806"/>
    </source>
</evidence>
<keyword evidence="2 12" id="KW-0639">Primosome</keyword>
<dbReference type="PANTHER" id="PTHR30153">
    <property type="entry name" value="REPLICATIVE DNA HELICASE DNAB"/>
    <property type="match status" value="1"/>
</dbReference>
<dbReference type="InterPro" id="IPR003593">
    <property type="entry name" value="AAA+_ATPase"/>
</dbReference>
<dbReference type="InterPro" id="IPR007692">
    <property type="entry name" value="DNA_helicase_DnaB"/>
</dbReference>
<evidence type="ECO:0000259" key="13">
    <source>
        <dbReference type="PROSITE" id="PS51199"/>
    </source>
</evidence>
<evidence type="ECO:0000256" key="12">
    <source>
        <dbReference type="RuleBase" id="RU362085"/>
    </source>
</evidence>
<dbReference type="GO" id="GO:1990077">
    <property type="term" value="C:primosome complex"/>
    <property type="evidence" value="ECO:0007669"/>
    <property type="project" value="UniProtKB-UniRule"/>
</dbReference>
<dbReference type="AlphaFoldDB" id="A0A350P833"/>
<keyword evidence="7 12" id="KW-0067">ATP-binding</keyword>
<evidence type="ECO:0000256" key="3">
    <source>
        <dbReference type="ARBA" id="ARBA00022705"/>
    </source>
</evidence>
<dbReference type="GO" id="GO:0003677">
    <property type="term" value="F:DNA binding"/>
    <property type="evidence" value="ECO:0007669"/>
    <property type="project" value="UniProtKB-UniRule"/>
</dbReference>
<dbReference type="EMBL" id="DNAN01000604">
    <property type="protein sequence ID" value="HAW77450.1"/>
    <property type="molecule type" value="Genomic_DNA"/>
</dbReference>
<comment type="caution">
    <text evidence="14">The sequence shown here is derived from an EMBL/GenBank/DDBJ whole genome shotgun (WGS) entry which is preliminary data.</text>
</comment>
<dbReference type="PANTHER" id="PTHR30153:SF2">
    <property type="entry name" value="REPLICATIVE DNA HELICASE"/>
    <property type="match status" value="1"/>
</dbReference>
<keyword evidence="3 12" id="KW-0235">DNA replication</keyword>
<comment type="function">
    <text evidence="12">The main replicative DNA helicase, it participates in initiation and elongation during chromosome replication. Travels ahead of the DNA replisome, separating dsDNA into templates for DNA synthesis. A processive ATP-dependent 5'-3' DNA helicase it has DNA-dependent ATPase activity.</text>
</comment>
<keyword evidence="9" id="KW-0413">Isomerase</keyword>
<gene>
    <name evidence="14" type="primary">dnaB</name>
    <name evidence="14" type="ORF">DCW74_17160</name>
</gene>